<proteinExistence type="predicted"/>
<evidence type="ECO:0000256" key="2">
    <source>
        <dbReference type="ARBA" id="ARBA00023015"/>
    </source>
</evidence>
<reference evidence="7" key="1">
    <citation type="submission" date="2020-06" db="EMBL/GenBank/DDBJ databases">
        <authorList>
            <person name="Li T."/>
            <person name="Hu X."/>
            <person name="Zhang T."/>
            <person name="Song X."/>
            <person name="Zhang H."/>
            <person name="Dai N."/>
            <person name="Sheng W."/>
            <person name="Hou X."/>
            <person name="Wei L."/>
        </authorList>
    </citation>
    <scope>NUCLEOTIDE SEQUENCE</scope>
    <source>
        <strain evidence="7">3651</strain>
        <tissue evidence="7">Leaf</tissue>
    </source>
</reference>
<dbReference type="InterPro" id="IPR015300">
    <property type="entry name" value="DNA-bd_pseudobarrel_sf"/>
</dbReference>
<keyword evidence="2" id="KW-0805">Transcription regulation</keyword>
<dbReference type="PANTHER" id="PTHR34269">
    <property type="entry name" value="TRANSCRIPTION FACTOR B3-DOMAIN FAMILY-RELATED"/>
    <property type="match status" value="1"/>
</dbReference>
<keyword evidence="5" id="KW-0539">Nucleus</keyword>
<dbReference type="SUPFAM" id="SSF101936">
    <property type="entry name" value="DNA-binding pseudobarrel domain"/>
    <property type="match status" value="1"/>
</dbReference>
<evidence type="ECO:0000313" key="7">
    <source>
        <dbReference type="EMBL" id="KAK4427142.1"/>
    </source>
</evidence>
<dbReference type="GO" id="GO:0003677">
    <property type="term" value="F:DNA binding"/>
    <property type="evidence" value="ECO:0007669"/>
    <property type="project" value="UniProtKB-KW"/>
</dbReference>
<name>A0AAE2CM16_9LAMI</name>
<dbReference type="PANTHER" id="PTHR34269:SF11">
    <property type="entry name" value="B3 DOMAIN PROTEIN"/>
    <property type="match status" value="1"/>
</dbReference>
<dbReference type="AlphaFoldDB" id="A0AAE2CM16"/>
<evidence type="ECO:0000256" key="6">
    <source>
        <dbReference type="SAM" id="MobiDB-lite"/>
    </source>
</evidence>
<organism evidence="7 8">
    <name type="scientific">Sesamum alatum</name>
    <dbReference type="NCBI Taxonomy" id="300844"/>
    <lineage>
        <taxon>Eukaryota</taxon>
        <taxon>Viridiplantae</taxon>
        <taxon>Streptophyta</taxon>
        <taxon>Embryophyta</taxon>
        <taxon>Tracheophyta</taxon>
        <taxon>Spermatophyta</taxon>
        <taxon>Magnoliopsida</taxon>
        <taxon>eudicotyledons</taxon>
        <taxon>Gunneridae</taxon>
        <taxon>Pentapetalae</taxon>
        <taxon>asterids</taxon>
        <taxon>lamiids</taxon>
        <taxon>Lamiales</taxon>
        <taxon>Pedaliaceae</taxon>
        <taxon>Sesamum</taxon>
    </lineage>
</organism>
<gene>
    <name evidence="7" type="ORF">Salat_1483100</name>
</gene>
<dbReference type="Proteomes" id="UP001293254">
    <property type="component" value="Unassembled WGS sequence"/>
</dbReference>
<reference evidence="7" key="2">
    <citation type="journal article" date="2024" name="Plant">
        <title>Genomic evolution and insights into agronomic trait innovations of Sesamum species.</title>
        <authorList>
            <person name="Miao H."/>
            <person name="Wang L."/>
            <person name="Qu L."/>
            <person name="Liu H."/>
            <person name="Sun Y."/>
            <person name="Le M."/>
            <person name="Wang Q."/>
            <person name="Wei S."/>
            <person name="Zheng Y."/>
            <person name="Lin W."/>
            <person name="Duan Y."/>
            <person name="Cao H."/>
            <person name="Xiong S."/>
            <person name="Wang X."/>
            <person name="Wei L."/>
            <person name="Li C."/>
            <person name="Ma Q."/>
            <person name="Ju M."/>
            <person name="Zhao R."/>
            <person name="Li G."/>
            <person name="Mu C."/>
            <person name="Tian Q."/>
            <person name="Mei H."/>
            <person name="Zhang T."/>
            <person name="Gao T."/>
            <person name="Zhang H."/>
        </authorList>
    </citation>
    <scope>NUCLEOTIDE SEQUENCE</scope>
    <source>
        <strain evidence="7">3651</strain>
    </source>
</reference>
<comment type="caution">
    <text evidence="7">The sequence shown here is derived from an EMBL/GenBank/DDBJ whole genome shotgun (WGS) entry which is preliminary data.</text>
</comment>
<comment type="subcellular location">
    <subcellularLocation>
        <location evidence="1">Nucleus</location>
    </subcellularLocation>
</comment>
<feature type="compositionally biased region" description="Polar residues" evidence="6">
    <location>
        <begin position="1"/>
        <end position="14"/>
    </location>
</feature>
<evidence type="ECO:0000256" key="3">
    <source>
        <dbReference type="ARBA" id="ARBA00023125"/>
    </source>
</evidence>
<dbReference type="Gene3D" id="2.40.330.10">
    <property type="entry name" value="DNA-binding pseudobarrel domain"/>
    <property type="match status" value="1"/>
</dbReference>
<sequence length="264" mass="29835">MAPSSCSISTLSDSAKSHASPEKDGESSVSSTPTTTTRHQHDIMIFGAPIKIDQFKNVENRVGKDVAYEEDGFYIVGTTSVLADDHGGKRKMARCIDFFASKKTKANQEPGLVIKKRKTAVDPRYSPPTDLDLSIGRGNWEEPPAPAEDHWKIKKMLTRSDVDGSSRLLLGKVLVQEHILPHVRGNPYKGKGVEVKIWDVDTASEHMLVLKFWTSSKCYVFKKNWMSDFVERRALEEKDEIGLRWDDENSRLEFTLLKKKKNLI</sequence>
<dbReference type="EMBL" id="JACGWO010000005">
    <property type="protein sequence ID" value="KAK4427142.1"/>
    <property type="molecule type" value="Genomic_DNA"/>
</dbReference>
<keyword evidence="3" id="KW-0238">DNA-binding</keyword>
<accession>A0AAE2CM16</accession>
<dbReference type="InterPro" id="IPR003340">
    <property type="entry name" value="B3_DNA-bd"/>
</dbReference>
<dbReference type="CDD" id="cd10017">
    <property type="entry name" value="B3_DNA"/>
    <property type="match status" value="1"/>
</dbReference>
<dbReference type="GO" id="GO:0005634">
    <property type="term" value="C:nucleus"/>
    <property type="evidence" value="ECO:0007669"/>
    <property type="project" value="UniProtKB-SubCell"/>
</dbReference>
<evidence type="ECO:0000256" key="4">
    <source>
        <dbReference type="ARBA" id="ARBA00023163"/>
    </source>
</evidence>
<feature type="compositionally biased region" description="Low complexity" evidence="6">
    <location>
        <begin position="27"/>
        <end position="37"/>
    </location>
</feature>
<protein>
    <submittedName>
        <fullName evidence="7">B3 domain-containing protein</fullName>
    </submittedName>
</protein>
<evidence type="ECO:0000256" key="5">
    <source>
        <dbReference type="ARBA" id="ARBA00023242"/>
    </source>
</evidence>
<evidence type="ECO:0000256" key="1">
    <source>
        <dbReference type="ARBA" id="ARBA00004123"/>
    </source>
</evidence>
<feature type="compositionally biased region" description="Basic and acidic residues" evidence="6">
    <location>
        <begin position="15"/>
        <end position="26"/>
    </location>
</feature>
<keyword evidence="4" id="KW-0804">Transcription</keyword>
<keyword evidence="8" id="KW-1185">Reference proteome</keyword>
<feature type="region of interest" description="Disordered" evidence="6">
    <location>
        <begin position="1"/>
        <end position="42"/>
    </location>
</feature>
<dbReference type="InterPro" id="IPR051442">
    <property type="entry name" value="B3_domain"/>
</dbReference>
<evidence type="ECO:0000313" key="8">
    <source>
        <dbReference type="Proteomes" id="UP001293254"/>
    </source>
</evidence>